<accession>S7UFE4</accession>
<proteinExistence type="predicted"/>
<dbReference type="Pfam" id="PF02311">
    <property type="entry name" value="AraC_binding"/>
    <property type="match status" value="1"/>
</dbReference>
<dbReference type="GO" id="GO:0043565">
    <property type="term" value="F:sequence-specific DNA binding"/>
    <property type="evidence" value="ECO:0007669"/>
    <property type="project" value="InterPro"/>
</dbReference>
<evidence type="ECO:0000313" key="7">
    <source>
        <dbReference type="Proteomes" id="UP000014975"/>
    </source>
</evidence>
<dbReference type="GO" id="GO:0003700">
    <property type="term" value="F:DNA-binding transcription factor activity"/>
    <property type="evidence" value="ECO:0007669"/>
    <property type="project" value="InterPro"/>
</dbReference>
<dbReference type="OrthoDB" id="112032at2"/>
<evidence type="ECO:0000313" key="6">
    <source>
        <dbReference type="EMBL" id="EPR30938.1"/>
    </source>
</evidence>
<dbReference type="Proteomes" id="UP000014975">
    <property type="component" value="Unassembled WGS sequence"/>
</dbReference>
<dbReference type="InterPro" id="IPR050204">
    <property type="entry name" value="AraC_XylS_family_regulators"/>
</dbReference>
<name>S7UFE4_9BACT</name>
<dbReference type="InterPro" id="IPR018062">
    <property type="entry name" value="HTH_AraC-typ_CS"/>
</dbReference>
<organism evidence="6 7">
    <name type="scientific">Alkalidesulfovibrio alkalitolerans DSM 16529</name>
    <dbReference type="NCBI Taxonomy" id="1121439"/>
    <lineage>
        <taxon>Bacteria</taxon>
        <taxon>Pseudomonadati</taxon>
        <taxon>Thermodesulfobacteriota</taxon>
        <taxon>Desulfovibrionia</taxon>
        <taxon>Desulfovibrionales</taxon>
        <taxon>Desulfovibrionaceae</taxon>
        <taxon>Alkalidesulfovibrio</taxon>
    </lineage>
</organism>
<dbReference type="eggNOG" id="COG2207">
    <property type="taxonomic scope" value="Bacteria"/>
</dbReference>
<dbReference type="InterPro" id="IPR020449">
    <property type="entry name" value="Tscrpt_reg_AraC-type_HTH"/>
</dbReference>
<dbReference type="PROSITE" id="PS00041">
    <property type="entry name" value="HTH_ARAC_FAMILY_1"/>
    <property type="match status" value="1"/>
</dbReference>
<dbReference type="InterPro" id="IPR003313">
    <property type="entry name" value="AraC-bd"/>
</dbReference>
<dbReference type="InterPro" id="IPR009057">
    <property type="entry name" value="Homeodomain-like_sf"/>
</dbReference>
<evidence type="ECO:0000256" key="2">
    <source>
        <dbReference type="ARBA" id="ARBA00023125"/>
    </source>
</evidence>
<dbReference type="InterPro" id="IPR018060">
    <property type="entry name" value="HTH_AraC"/>
</dbReference>
<dbReference type="Gene3D" id="1.10.10.60">
    <property type="entry name" value="Homeodomain-like"/>
    <property type="match status" value="2"/>
</dbReference>
<dbReference type="Pfam" id="PF12833">
    <property type="entry name" value="HTH_18"/>
    <property type="match status" value="1"/>
</dbReference>
<dbReference type="PANTHER" id="PTHR46796:SF2">
    <property type="entry name" value="TRANSCRIPTIONAL REGULATORY PROTEIN"/>
    <property type="match status" value="1"/>
</dbReference>
<feature type="domain" description="HTH araC/xylS-type" evidence="5">
    <location>
        <begin position="176"/>
        <end position="273"/>
    </location>
</feature>
<keyword evidence="3" id="KW-0010">Activator</keyword>
<keyword evidence="2" id="KW-0238">DNA-binding</keyword>
<dbReference type="InterPro" id="IPR037923">
    <property type="entry name" value="HTH-like"/>
</dbReference>
<dbReference type="SUPFAM" id="SSF51215">
    <property type="entry name" value="Regulatory protein AraC"/>
    <property type="match status" value="1"/>
</dbReference>
<keyword evidence="4" id="KW-0804">Transcription</keyword>
<dbReference type="SUPFAM" id="SSF46689">
    <property type="entry name" value="Homeodomain-like"/>
    <property type="match status" value="2"/>
</dbReference>
<protein>
    <submittedName>
        <fullName evidence="6">Helix-turn-helix, AraC domain-containing protein</fullName>
    </submittedName>
</protein>
<dbReference type="SMART" id="SM00342">
    <property type="entry name" value="HTH_ARAC"/>
    <property type="match status" value="1"/>
</dbReference>
<evidence type="ECO:0000256" key="1">
    <source>
        <dbReference type="ARBA" id="ARBA00023015"/>
    </source>
</evidence>
<gene>
    <name evidence="6" type="ORF">dsat_1065</name>
</gene>
<dbReference type="EMBL" id="ATHI01000030">
    <property type="protein sequence ID" value="EPR30938.1"/>
    <property type="molecule type" value="Genomic_DNA"/>
</dbReference>
<keyword evidence="7" id="KW-1185">Reference proteome</keyword>
<dbReference type="STRING" id="1121439.dsat_1065"/>
<comment type="caution">
    <text evidence="6">The sequence shown here is derived from an EMBL/GenBank/DDBJ whole genome shotgun (WGS) entry which is preliminary data.</text>
</comment>
<dbReference type="PANTHER" id="PTHR46796">
    <property type="entry name" value="HTH-TYPE TRANSCRIPTIONAL ACTIVATOR RHAS-RELATED"/>
    <property type="match status" value="1"/>
</dbReference>
<dbReference type="PATRIC" id="fig|1121439.3.peg.2439"/>
<evidence type="ECO:0000256" key="3">
    <source>
        <dbReference type="ARBA" id="ARBA00023159"/>
    </source>
</evidence>
<evidence type="ECO:0000256" key="4">
    <source>
        <dbReference type="ARBA" id="ARBA00023163"/>
    </source>
</evidence>
<dbReference type="AlphaFoldDB" id="S7UFE4"/>
<dbReference type="PROSITE" id="PS01124">
    <property type="entry name" value="HTH_ARAC_FAMILY_2"/>
    <property type="match status" value="1"/>
</dbReference>
<sequence>MRPQNDIRFHRDPCLDGLEVSIVRESPHAFPNHTHDYFTIVAMEKGGCFGQGPRRSDAFVQPGQLALINPGQVHSGVPAQGVRPSYRNFYASADWMRTVAAETCGRDVGVPEFTRFVVASPEATRGLMALSHLLERDGDRLEKESCLIEAFTLLLARHGKAPARLARPGREHAAMRIVQEYLAARLDEKVSLEELADLVGLSRYHLLRVFKRSTGMTPHAFHTQLRIDHARGLVREGLPFAEVAAATGFVDQSHFTTTFRQYVGATPGQYAARKF</sequence>
<dbReference type="RefSeq" id="WP_020887762.1">
    <property type="nucleotide sequence ID" value="NZ_ATHI01000030.1"/>
</dbReference>
<dbReference type="PRINTS" id="PR00032">
    <property type="entry name" value="HTHARAC"/>
</dbReference>
<evidence type="ECO:0000259" key="5">
    <source>
        <dbReference type="PROSITE" id="PS01124"/>
    </source>
</evidence>
<keyword evidence="1" id="KW-0805">Transcription regulation</keyword>
<reference evidence="6 7" key="1">
    <citation type="journal article" date="2013" name="Genome Announc.">
        <title>Draft genome sequences for three mercury-methylating, sulfate-reducing bacteria.</title>
        <authorList>
            <person name="Brown S.D."/>
            <person name="Hurt R.A.Jr."/>
            <person name="Gilmour C.C."/>
            <person name="Elias D.A."/>
        </authorList>
    </citation>
    <scope>NUCLEOTIDE SEQUENCE [LARGE SCALE GENOMIC DNA]</scope>
    <source>
        <strain evidence="6 7">DSM 16529</strain>
    </source>
</reference>